<dbReference type="EMBL" id="CP053661">
    <property type="protein sequence ID" value="QKD81903.1"/>
    <property type="molecule type" value="Genomic_DNA"/>
</dbReference>
<accession>A0A6M8BFG8</accession>
<sequence length="179" mass="19342">MTLYLRSKRPLGAYRNRRPMWGAISVGKVCYTACANALRIALLIPLTACGIAQEPPTARSVPIHQTWQIQPGSAIAGHRVLAGLGDISIDLAGQRVYAPFDGQMQPTAGNCVVFSSPEVPAYLLRLCGLRRPSLGSVQEGQALGRGEVLHFATLRKQTDGRWALVEPSSALLTRLLRSP</sequence>
<evidence type="ECO:0000313" key="2">
    <source>
        <dbReference type="Proteomes" id="UP000505210"/>
    </source>
</evidence>
<organism evidence="1 2">
    <name type="scientific">Thermoleptolyngbya sichuanensis A183</name>
    <dbReference type="NCBI Taxonomy" id="2737172"/>
    <lineage>
        <taxon>Bacteria</taxon>
        <taxon>Bacillati</taxon>
        <taxon>Cyanobacteriota</taxon>
        <taxon>Cyanophyceae</taxon>
        <taxon>Oculatellales</taxon>
        <taxon>Oculatellaceae</taxon>
        <taxon>Thermoleptolyngbya</taxon>
        <taxon>Thermoleptolyngbya sichuanensis</taxon>
    </lineage>
</organism>
<name>A0A6M8BFG8_9CYAN</name>
<dbReference type="KEGG" id="theu:HPC62_06535"/>
<evidence type="ECO:0000313" key="1">
    <source>
        <dbReference type="EMBL" id="QKD81903.1"/>
    </source>
</evidence>
<gene>
    <name evidence="1" type="ORF">HPC62_06535</name>
</gene>
<dbReference type="Proteomes" id="UP000505210">
    <property type="component" value="Chromosome"/>
</dbReference>
<reference evidence="1 2" key="1">
    <citation type="submission" date="2020-05" db="EMBL/GenBank/DDBJ databases">
        <title>Complete genome sequence of of a novel Thermoleptolyngbya strain isolated from hot springs of Ganzi, Sichuan China.</title>
        <authorList>
            <person name="Tang J."/>
            <person name="Daroch M."/>
            <person name="Li L."/>
            <person name="Waleron K."/>
            <person name="Waleron M."/>
            <person name="Waleron M."/>
        </authorList>
    </citation>
    <scope>NUCLEOTIDE SEQUENCE [LARGE SCALE GENOMIC DNA]</scope>
    <source>
        <strain evidence="1 2">PKUAC-SCTA183</strain>
    </source>
</reference>
<protein>
    <submittedName>
        <fullName evidence="1">Uncharacterized protein</fullName>
    </submittedName>
</protein>
<dbReference type="AlphaFoldDB" id="A0A6M8BFG8"/>
<proteinExistence type="predicted"/>
<keyword evidence="2" id="KW-1185">Reference proteome</keyword>